<protein>
    <recommendedName>
        <fullName evidence="13">7tm 6 domain containing protein</fullName>
    </recommendedName>
</protein>
<evidence type="ECO:0000256" key="3">
    <source>
        <dbReference type="ARBA" id="ARBA00022606"/>
    </source>
</evidence>
<evidence type="ECO:0000256" key="4">
    <source>
        <dbReference type="ARBA" id="ARBA00022692"/>
    </source>
</evidence>
<dbReference type="GO" id="GO:0005549">
    <property type="term" value="F:odorant binding"/>
    <property type="evidence" value="ECO:0007669"/>
    <property type="project" value="InterPro"/>
</dbReference>
<feature type="transmembrane region" description="Helical" evidence="10">
    <location>
        <begin position="31"/>
        <end position="52"/>
    </location>
</feature>
<dbReference type="Pfam" id="PF02949">
    <property type="entry name" value="7tm_6"/>
    <property type="match status" value="1"/>
</dbReference>
<keyword evidence="8" id="KW-0675">Receptor</keyword>
<dbReference type="EMBL" id="JALNTZ010000002">
    <property type="protein sequence ID" value="KAJ3663370.1"/>
    <property type="molecule type" value="Genomic_DNA"/>
</dbReference>
<feature type="transmembrane region" description="Helical" evidence="10">
    <location>
        <begin position="181"/>
        <end position="207"/>
    </location>
</feature>
<evidence type="ECO:0008006" key="13">
    <source>
        <dbReference type="Google" id="ProtNLM"/>
    </source>
</evidence>
<keyword evidence="7 10" id="KW-0472">Membrane</keyword>
<evidence type="ECO:0000256" key="6">
    <source>
        <dbReference type="ARBA" id="ARBA00022989"/>
    </source>
</evidence>
<evidence type="ECO:0000256" key="8">
    <source>
        <dbReference type="ARBA" id="ARBA00023170"/>
    </source>
</evidence>
<keyword evidence="6 10" id="KW-1133">Transmembrane helix</keyword>
<keyword evidence="4 10" id="KW-0812">Transmembrane</keyword>
<evidence type="ECO:0000256" key="5">
    <source>
        <dbReference type="ARBA" id="ARBA00022725"/>
    </source>
</evidence>
<dbReference type="GO" id="GO:0004984">
    <property type="term" value="F:olfactory receptor activity"/>
    <property type="evidence" value="ECO:0007669"/>
    <property type="project" value="InterPro"/>
</dbReference>
<evidence type="ECO:0000313" key="12">
    <source>
        <dbReference type="Proteomes" id="UP001168821"/>
    </source>
</evidence>
<keyword evidence="12" id="KW-1185">Reference proteome</keyword>
<organism evidence="11 12">
    <name type="scientific">Zophobas morio</name>
    <dbReference type="NCBI Taxonomy" id="2755281"/>
    <lineage>
        <taxon>Eukaryota</taxon>
        <taxon>Metazoa</taxon>
        <taxon>Ecdysozoa</taxon>
        <taxon>Arthropoda</taxon>
        <taxon>Hexapoda</taxon>
        <taxon>Insecta</taxon>
        <taxon>Pterygota</taxon>
        <taxon>Neoptera</taxon>
        <taxon>Endopterygota</taxon>
        <taxon>Coleoptera</taxon>
        <taxon>Polyphaga</taxon>
        <taxon>Cucujiformia</taxon>
        <taxon>Tenebrionidae</taxon>
        <taxon>Zophobas</taxon>
    </lineage>
</organism>
<dbReference type="PANTHER" id="PTHR21137:SF35">
    <property type="entry name" value="ODORANT RECEPTOR 19A-RELATED"/>
    <property type="match status" value="1"/>
</dbReference>
<evidence type="ECO:0000256" key="1">
    <source>
        <dbReference type="ARBA" id="ARBA00004651"/>
    </source>
</evidence>
<dbReference type="InterPro" id="IPR004117">
    <property type="entry name" value="7tm6_olfct_rcpt"/>
</dbReference>
<dbReference type="AlphaFoldDB" id="A0AA38IW45"/>
<dbReference type="GO" id="GO:0007165">
    <property type="term" value="P:signal transduction"/>
    <property type="evidence" value="ECO:0007669"/>
    <property type="project" value="UniProtKB-KW"/>
</dbReference>
<gene>
    <name evidence="11" type="ORF">Zmor_007649</name>
</gene>
<name>A0AA38IW45_9CUCU</name>
<evidence type="ECO:0000256" key="10">
    <source>
        <dbReference type="SAM" id="Phobius"/>
    </source>
</evidence>
<accession>A0AA38IW45</accession>
<dbReference type="Proteomes" id="UP001168821">
    <property type="component" value="Unassembled WGS sequence"/>
</dbReference>
<evidence type="ECO:0000256" key="9">
    <source>
        <dbReference type="ARBA" id="ARBA00023224"/>
    </source>
</evidence>
<feature type="transmembrane region" description="Helical" evidence="10">
    <location>
        <begin position="64"/>
        <end position="88"/>
    </location>
</feature>
<keyword evidence="9" id="KW-0807">Transducer</keyword>
<feature type="transmembrane region" description="Helical" evidence="10">
    <location>
        <begin position="126"/>
        <end position="148"/>
    </location>
</feature>
<dbReference type="PANTHER" id="PTHR21137">
    <property type="entry name" value="ODORANT RECEPTOR"/>
    <property type="match status" value="1"/>
</dbReference>
<comment type="subcellular location">
    <subcellularLocation>
        <location evidence="1">Cell membrane</location>
        <topology evidence="1">Multi-pass membrane protein</topology>
    </subcellularLocation>
</comment>
<evidence type="ECO:0000256" key="7">
    <source>
        <dbReference type="ARBA" id="ARBA00023136"/>
    </source>
</evidence>
<feature type="transmembrane region" description="Helical" evidence="10">
    <location>
        <begin position="261"/>
        <end position="284"/>
    </location>
</feature>
<reference evidence="11" key="1">
    <citation type="journal article" date="2023" name="G3 (Bethesda)">
        <title>Whole genome assemblies of Zophobas morio and Tenebrio molitor.</title>
        <authorList>
            <person name="Kaur S."/>
            <person name="Stinson S.A."/>
            <person name="diCenzo G.C."/>
        </authorList>
    </citation>
    <scope>NUCLEOTIDE SEQUENCE</scope>
    <source>
        <strain evidence="11">QUZm001</strain>
    </source>
</reference>
<dbReference type="GO" id="GO:0005886">
    <property type="term" value="C:plasma membrane"/>
    <property type="evidence" value="ECO:0007669"/>
    <property type="project" value="UniProtKB-SubCell"/>
</dbReference>
<sequence>MKAFSWKDTIKFNVLILKLVGLWPENNTYKLNLYILYSFLSINIFINAHTVFQTTNILFVYKDLEALTSIIFTTFMEVLTSAKAYFFIQNMDILKQLMNDLEEKMFQPKNQHQRELVQQILNVWRFTYVAFWIPVGTTLILWSVIPFLDGSFKNYGLPFTAWYPYNSKSSPWYQFTYIHQVISICFIASANLNMDMIIVALLVYIVAQCEILCDDLKNLIDYNNTQNFYFMFRDCINHHKKILRFADNSNKFIDKLVLGQFFTSGASLALAMFQLTLVFSVKFYRMGEMLILVR</sequence>
<evidence type="ECO:0000313" key="11">
    <source>
        <dbReference type="EMBL" id="KAJ3663370.1"/>
    </source>
</evidence>
<proteinExistence type="predicted"/>
<keyword evidence="2" id="KW-1003">Cell membrane</keyword>
<keyword evidence="3" id="KW-0716">Sensory transduction</keyword>
<comment type="caution">
    <text evidence="11">The sequence shown here is derived from an EMBL/GenBank/DDBJ whole genome shotgun (WGS) entry which is preliminary data.</text>
</comment>
<evidence type="ECO:0000256" key="2">
    <source>
        <dbReference type="ARBA" id="ARBA00022475"/>
    </source>
</evidence>
<keyword evidence="5" id="KW-0552">Olfaction</keyword>